<keyword evidence="1" id="KW-0732">Signal</keyword>
<comment type="caution">
    <text evidence="2">The sequence shown here is derived from an EMBL/GenBank/DDBJ whole genome shotgun (WGS) entry which is preliminary data.</text>
</comment>
<gene>
    <name evidence="2" type="ORF">JIN87_11420</name>
</gene>
<sequence length="454" mass="52938">MRKVICAYFFLASLLLLPHASAADEITDEDFDVIEIQGFEVFSNSITVIDGITGKEYEGKHPVVLGFRREFDNLLLKFHKRLLIEEHKKLKTHSDSFKTLPAELDQLAASFGFKGKLKIEGPRLTREFSIFNRMIKDPFFKIDELVVWDINQLKLRNNLLPKNKYAKNLRPNPETGEWERRILTKWEVSCVRRNRNNNGTHHFYTHKQQGFNLDTNKGFHLIDQGLPWDVPPHAFREVELQYPILVDTAINVDEQVRELSRDFIENLFYIYDPFSWVARGNTRFPWGYNREIHDLIRSQKINVNQRNWFDRVLATFLNDVATLKYWSADLIYAQQMASSSPKNRNILGEDLDLLNWHKKEKRQVNYDIDTPNTIPNISFDNSGRARYILLDAYRRYGDKFVDALRTRVLAVSEKTDAKQLVRDALAEASGVSAKKYIPAAIRAQKAELGQFLAK</sequence>
<protein>
    <submittedName>
        <fullName evidence="2">Uncharacterized protein</fullName>
    </submittedName>
</protein>
<organism evidence="2 3">
    <name type="scientific">Pelagicoccus mobilis</name>
    <dbReference type="NCBI Taxonomy" id="415221"/>
    <lineage>
        <taxon>Bacteria</taxon>
        <taxon>Pseudomonadati</taxon>
        <taxon>Verrucomicrobiota</taxon>
        <taxon>Opitutia</taxon>
        <taxon>Puniceicoccales</taxon>
        <taxon>Pelagicoccaceae</taxon>
        <taxon>Pelagicoccus</taxon>
    </lineage>
</organism>
<reference evidence="2" key="1">
    <citation type="submission" date="2021-01" db="EMBL/GenBank/DDBJ databases">
        <title>Modified the classification status of verrucomicrobia.</title>
        <authorList>
            <person name="Feng X."/>
        </authorList>
    </citation>
    <scope>NUCLEOTIDE SEQUENCE</scope>
    <source>
        <strain evidence="2">KCTC 13126</strain>
    </source>
</reference>
<dbReference type="Proteomes" id="UP000617628">
    <property type="component" value="Unassembled WGS sequence"/>
</dbReference>
<dbReference type="RefSeq" id="WP_200355694.1">
    <property type="nucleotide sequence ID" value="NZ_JAENIL010000018.1"/>
</dbReference>
<name>A0A934S113_9BACT</name>
<feature type="signal peptide" evidence="1">
    <location>
        <begin position="1"/>
        <end position="22"/>
    </location>
</feature>
<feature type="chain" id="PRO_5037279723" evidence="1">
    <location>
        <begin position="23"/>
        <end position="454"/>
    </location>
</feature>
<evidence type="ECO:0000256" key="1">
    <source>
        <dbReference type="SAM" id="SignalP"/>
    </source>
</evidence>
<keyword evidence="3" id="KW-1185">Reference proteome</keyword>
<evidence type="ECO:0000313" key="3">
    <source>
        <dbReference type="Proteomes" id="UP000617628"/>
    </source>
</evidence>
<dbReference type="EMBL" id="JAENIL010000018">
    <property type="protein sequence ID" value="MBK1877479.1"/>
    <property type="molecule type" value="Genomic_DNA"/>
</dbReference>
<accession>A0A934S113</accession>
<dbReference type="AlphaFoldDB" id="A0A934S113"/>
<evidence type="ECO:0000313" key="2">
    <source>
        <dbReference type="EMBL" id="MBK1877479.1"/>
    </source>
</evidence>
<proteinExistence type="predicted"/>